<gene>
    <name evidence="1" type="ORF">TWF694_006536</name>
</gene>
<dbReference type="Proteomes" id="UP001365542">
    <property type="component" value="Unassembled WGS sequence"/>
</dbReference>
<proteinExistence type="predicted"/>
<evidence type="ECO:0000313" key="2">
    <source>
        <dbReference type="Proteomes" id="UP001365542"/>
    </source>
</evidence>
<protein>
    <recommendedName>
        <fullName evidence="3">F-box domain-containing protein</fullName>
    </recommendedName>
</protein>
<keyword evidence="2" id="KW-1185">Reference proteome</keyword>
<evidence type="ECO:0008006" key="3">
    <source>
        <dbReference type="Google" id="ProtNLM"/>
    </source>
</evidence>
<sequence>MTITLLSLPNEILNLIFDQICLPIGREGFGSYTDSFLRMQTCWINGACRRLHELMLPRLFFDIRISCGTTKKGPYFRFDERFSDLEWKYGVYYYHGKFIRAADLEWKYAAYHRHGTFIRAMSIVHRMAGEGDEAEIEKFRAELPRRLQLTMTDLLDQLLPRFDNLKRVSFTDPQIQSSIRFNALVTGINQTLQRCRALKDLEIYFNIALKDSDIAKVMDITARNSNSRLPVVAGDSLMGQELPRLDKLIVSFETALQGDYIPDPIRIWALEKLFGILWPSAQTVTYFGLRCPIYKDSLVRLAPTYDSPWPISEPLRVYTLPKVKDMQVHLDMTSLRVLNNWFVVDASAVNFLELEATILRENDDDIKIEYEFCSSFRNVSLIGITYEGVWWNHLIKLLDEIVLHRDSFKRLERIRARVPNTDGHMIQALTKRYGMAKKRWGPMEKTEIILLFQEMKLSGSIE</sequence>
<dbReference type="EMBL" id="JAVHJO010000002">
    <property type="protein sequence ID" value="KAK6542590.1"/>
    <property type="molecule type" value="Genomic_DNA"/>
</dbReference>
<name>A0AAV9XKH4_9PEZI</name>
<comment type="caution">
    <text evidence="1">The sequence shown here is derived from an EMBL/GenBank/DDBJ whole genome shotgun (WGS) entry which is preliminary data.</text>
</comment>
<dbReference type="AlphaFoldDB" id="A0AAV9XKH4"/>
<reference evidence="1 2" key="1">
    <citation type="submission" date="2019-10" db="EMBL/GenBank/DDBJ databases">
        <authorList>
            <person name="Palmer J.M."/>
        </authorList>
    </citation>
    <scope>NUCLEOTIDE SEQUENCE [LARGE SCALE GENOMIC DNA]</scope>
    <source>
        <strain evidence="1 2">TWF694</strain>
    </source>
</reference>
<organism evidence="1 2">
    <name type="scientific">Orbilia ellipsospora</name>
    <dbReference type="NCBI Taxonomy" id="2528407"/>
    <lineage>
        <taxon>Eukaryota</taxon>
        <taxon>Fungi</taxon>
        <taxon>Dikarya</taxon>
        <taxon>Ascomycota</taxon>
        <taxon>Pezizomycotina</taxon>
        <taxon>Orbiliomycetes</taxon>
        <taxon>Orbiliales</taxon>
        <taxon>Orbiliaceae</taxon>
        <taxon>Orbilia</taxon>
    </lineage>
</organism>
<evidence type="ECO:0000313" key="1">
    <source>
        <dbReference type="EMBL" id="KAK6542590.1"/>
    </source>
</evidence>
<accession>A0AAV9XKH4</accession>